<feature type="region of interest" description="Disordered" evidence="1">
    <location>
        <begin position="95"/>
        <end position="138"/>
    </location>
</feature>
<evidence type="ECO:0000313" key="2">
    <source>
        <dbReference type="EMBL" id="JAD79244.1"/>
    </source>
</evidence>
<reference evidence="2" key="2">
    <citation type="journal article" date="2015" name="Data Brief">
        <title>Shoot transcriptome of the giant reed, Arundo donax.</title>
        <authorList>
            <person name="Barrero R.A."/>
            <person name="Guerrero F.D."/>
            <person name="Moolhuijzen P."/>
            <person name="Goolsby J.A."/>
            <person name="Tidwell J."/>
            <person name="Bellgard S.E."/>
            <person name="Bellgard M.I."/>
        </authorList>
    </citation>
    <scope>NUCLEOTIDE SEQUENCE</scope>
    <source>
        <tissue evidence="2">Shoot tissue taken approximately 20 cm above the soil surface</tissue>
    </source>
</reference>
<reference evidence="2" key="1">
    <citation type="submission" date="2014-09" db="EMBL/GenBank/DDBJ databases">
        <authorList>
            <person name="Magalhaes I.L.F."/>
            <person name="Oliveira U."/>
            <person name="Santos F.R."/>
            <person name="Vidigal T.H.D.A."/>
            <person name="Brescovit A.D."/>
            <person name="Santos A.J."/>
        </authorList>
    </citation>
    <scope>NUCLEOTIDE SEQUENCE</scope>
    <source>
        <tissue evidence="2">Shoot tissue taken approximately 20 cm above the soil surface</tissue>
    </source>
</reference>
<sequence length="168" mass="16847">MKGALVLLRNPRICCSCGTVSGWNAPVDGGSDCASTAMVLTVENLMPAAPSPAARAAARRFCIAGRSAAARVASPDSSTSLPTATTEMVVARTKGSTLAASQRDAAAGSAASPGMSPLATPTTTEMLEPASARMSPASTPYRRTLEIAVDLSSFAVSSGDGRLSATSP</sequence>
<dbReference type="EMBL" id="GBRH01218651">
    <property type="protein sequence ID" value="JAD79244.1"/>
    <property type="molecule type" value="Transcribed_RNA"/>
</dbReference>
<feature type="compositionally biased region" description="Low complexity" evidence="1">
    <location>
        <begin position="98"/>
        <end position="119"/>
    </location>
</feature>
<evidence type="ECO:0000256" key="1">
    <source>
        <dbReference type="SAM" id="MobiDB-lite"/>
    </source>
</evidence>
<organism evidence="2">
    <name type="scientific">Arundo donax</name>
    <name type="common">Giant reed</name>
    <name type="synonym">Donax arundinaceus</name>
    <dbReference type="NCBI Taxonomy" id="35708"/>
    <lineage>
        <taxon>Eukaryota</taxon>
        <taxon>Viridiplantae</taxon>
        <taxon>Streptophyta</taxon>
        <taxon>Embryophyta</taxon>
        <taxon>Tracheophyta</taxon>
        <taxon>Spermatophyta</taxon>
        <taxon>Magnoliopsida</taxon>
        <taxon>Liliopsida</taxon>
        <taxon>Poales</taxon>
        <taxon>Poaceae</taxon>
        <taxon>PACMAD clade</taxon>
        <taxon>Arundinoideae</taxon>
        <taxon>Arundineae</taxon>
        <taxon>Arundo</taxon>
    </lineage>
</organism>
<dbReference type="AlphaFoldDB" id="A0A0A9CSE7"/>
<proteinExistence type="predicted"/>
<protein>
    <submittedName>
        <fullName evidence="2">Uncharacterized protein</fullName>
    </submittedName>
</protein>
<name>A0A0A9CSE7_ARUDO</name>
<accession>A0A0A9CSE7</accession>